<feature type="compositionally biased region" description="Low complexity" evidence="3">
    <location>
        <begin position="12"/>
        <end position="27"/>
    </location>
</feature>
<evidence type="ECO:0000256" key="2">
    <source>
        <dbReference type="ARBA" id="ARBA00023445"/>
    </source>
</evidence>
<dbReference type="eggNOG" id="KOG1502">
    <property type="taxonomic scope" value="Eukaryota"/>
</dbReference>
<gene>
    <name evidence="5" type="primary">100631900</name>
</gene>
<protein>
    <recommendedName>
        <fullName evidence="4">NAD-dependent epimerase/dehydratase domain-containing protein</fullName>
    </recommendedName>
</protein>
<accession>A0A1X7VC77</accession>
<feature type="region of interest" description="Disordered" evidence="3">
    <location>
        <begin position="383"/>
        <end position="547"/>
    </location>
</feature>
<dbReference type="InParanoid" id="A0A1X7VC77"/>
<dbReference type="Pfam" id="PF01370">
    <property type="entry name" value="Epimerase"/>
    <property type="match status" value="1"/>
</dbReference>
<feature type="compositionally biased region" description="Acidic residues" evidence="3">
    <location>
        <begin position="536"/>
        <end position="547"/>
    </location>
</feature>
<name>A0A1X7VC77_AMPQE</name>
<dbReference type="InterPro" id="IPR036291">
    <property type="entry name" value="NAD(P)-bd_dom_sf"/>
</dbReference>
<dbReference type="PANTHER" id="PTHR10366">
    <property type="entry name" value="NAD DEPENDENT EPIMERASE/DEHYDRATASE"/>
    <property type="match status" value="1"/>
</dbReference>
<feature type="compositionally biased region" description="Basic and acidic residues" evidence="3">
    <location>
        <begin position="400"/>
        <end position="535"/>
    </location>
</feature>
<dbReference type="Proteomes" id="UP000007879">
    <property type="component" value="Unassembled WGS sequence"/>
</dbReference>
<dbReference type="InterPro" id="IPR001509">
    <property type="entry name" value="Epimerase_deHydtase"/>
</dbReference>
<organism evidence="5">
    <name type="scientific">Amphimedon queenslandica</name>
    <name type="common">Sponge</name>
    <dbReference type="NCBI Taxonomy" id="400682"/>
    <lineage>
        <taxon>Eukaryota</taxon>
        <taxon>Metazoa</taxon>
        <taxon>Porifera</taxon>
        <taxon>Demospongiae</taxon>
        <taxon>Heteroscleromorpha</taxon>
        <taxon>Haplosclerida</taxon>
        <taxon>Niphatidae</taxon>
        <taxon>Amphimedon</taxon>
    </lineage>
</organism>
<dbReference type="STRING" id="400682.A0A1X7VC77"/>
<evidence type="ECO:0000259" key="4">
    <source>
        <dbReference type="Pfam" id="PF01370"/>
    </source>
</evidence>
<sequence length="547" mass="59572">MSEENQPTLETAAPVEEAPQQAEPVAAKPEDNRPLVLVTGASGFIAAHVIKQLAANGKYRIRGTVRDATNEAKTKPIRELPGGDTMELVSANLTSEEEWKAAVKGCTYVLHVASPFPLKKPKNEDEVILPAREGALNVLKACAEEAGSPDRQLKRVVLVSSIAAVSNGLVGPSGTYSEENWSDETKIPPYEKSKLLAERASWEFVEKLEDGKKFEFSVVNPAVVFGPPLNASSGSGSSLSLITNVIGNKVPGIPNLYVPYIDVRDVAAGLIAAMEKPEAAGKRYLLANEEPPPYLDMAQAIADEFEPQGYKVPAKPMNKVLLWVAALLDEGAKLAKSYQGIEIKYNISRMVGELGITPIPYKTCVLDTCYGLIDHGLIRKTPQYLGHPDNRPPPQEPEAEEPKAEETKAEEPKAEEPKSEEPKAEEPKVEEPKAEEPKAEEPKAEEPKAEEPKAEEPKAEEPKAEEPKAEEPKAEEPKAEEPKAEEPKAEEPKAEEPKAEEPKAEEPKAEEPKAEEPKAEEPKAEEPKAEEPKAEETEEPAEGEESS</sequence>
<feature type="region of interest" description="Disordered" evidence="3">
    <location>
        <begin position="1"/>
        <end position="29"/>
    </location>
</feature>
<comment type="similarity">
    <text evidence="2">Belongs to the NAD(P)-dependent epimerase/dehydratase family. Dihydroflavonol-4-reductase subfamily.</text>
</comment>
<evidence type="ECO:0000313" key="6">
    <source>
        <dbReference type="Proteomes" id="UP000007879"/>
    </source>
</evidence>
<feature type="domain" description="NAD-dependent epimerase/dehydratase" evidence="4">
    <location>
        <begin position="36"/>
        <end position="284"/>
    </location>
</feature>
<dbReference type="InterPro" id="IPR050425">
    <property type="entry name" value="NAD(P)_dehydrat-like"/>
</dbReference>
<keyword evidence="1" id="KW-0560">Oxidoreductase</keyword>
<proteinExistence type="inferred from homology"/>
<dbReference type="FunFam" id="3.40.50.720:FF:000336">
    <property type="entry name" value="Aldehyde reductase"/>
    <property type="match status" value="1"/>
</dbReference>
<dbReference type="EnsemblMetazoa" id="Aqu2.1.37117_001">
    <property type="protein sequence ID" value="Aqu2.1.37117_001"/>
    <property type="gene ID" value="Aqu2.1.37117"/>
</dbReference>
<dbReference type="Gene3D" id="3.40.50.720">
    <property type="entry name" value="NAD(P)-binding Rossmann-like Domain"/>
    <property type="match status" value="1"/>
</dbReference>
<dbReference type="EnsemblMetazoa" id="XM_003385013.3">
    <property type="protein sequence ID" value="XP_003385061.1"/>
    <property type="gene ID" value="LOC100631900"/>
</dbReference>
<dbReference type="AlphaFoldDB" id="A0A1X7VC77"/>
<keyword evidence="6" id="KW-1185">Reference proteome</keyword>
<evidence type="ECO:0000313" key="5">
    <source>
        <dbReference type="EnsemblMetazoa" id="Aqu2.1.37117_001"/>
    </source>
</evidence>
<reference evidence="5" key="2">
    <citation type="submission" date="2017-05" db="UniProtKB">
        <authorList>
            <consortium name="EnsemblMetazoa"/>
        </authorList>
    </citation>
    <scope>IDENTIFICATION</scope>
</reference>
<dbReference type="GO" id="GO:0016616">
    <property type="term" value="F:oxidoreductase activity, acting on the CH-OH group of donors, NAD or NADP as acceptor"/>
    <property type="evidence" value="ECO:0007669"/>
    <property type="project" value="TreeGrafter"/>
</dbReference>
<dbReference type="KEGG" id="aqu:100631900"/>
<dbReference type="OMA" id="YNISRMV"/>
<dbReference type="OrthoDB" id="2735536at2759"/>
<evidence type="ECO:0000256" key="1">
    <source>
        <dbReference type="ARBA" id="ARBA00023002"/>
    </source>
</evidence>
<dbReference type="PANTHER" id="PTHR10366:SF564">
    <property type="entry name" value="STEROL-4-ALPHA-CARBOXYLATE 3-DEHYDROGENASE, DECARBOXYLATING"/>
    <property type="match status" value="1"/>
</dbReference>
<evidence type="ECO:0000256" key="3">
    <source>
        <dbReference type="SAM" id="MobiDB-lite"/>
    </source>
</evidence>
<dbReference type="SUPFAM" id="SSF51735">
    <property type="entry name" value="NAD(P)-binding Rossmann-fold domains"/>
    <property type="match status" value="1"/>
</dbReference>
<reference evidence="6" key="1">
    <citation type="journal article" date="2010" name="Nature">
        <title>The Amphimedon queenslandica genome and the evolution of animal complexity.</title>
        <authorList>
            <person name="Srivastava M."/>
            <person name="Simakov O."/>
            <person name="Chapman J."/>
            <person name="Fahey B."/>
            <person name="Gauthier M.E."/>
            <person name="Mitros T."/>
            <person name="Richards G.S."/>
            <person name="Conaco C."/>
            <person name="Dacre M."/>
            <person name="Hellsten U."/>
            <person name="Larroux C."/>
            <person name="Putnam N.H."/>
            <person name="Stanke M."/>
            <person name="Adamska M."/>
            <person name="Darling A."/>
            <person name="Degnan S.M."/>
            <person name="Oakley T.H."/>
            <person name="Plachetzki D.C."/>
            <person name="Zhai Y."/>
            <person name="Adamski M."/>
            <person name="Calcino A."/>
            <person name="Cummins S.F."/>
            <person name="Goodstein D.M."/>
            <person name="Harris C."/>
            <person name="Jackson D.J."/>
            <person name="Leys S.P."/>
            <person name="Shu S."/>
            <person name="Woodcroft B.J."/>
            <person name="Vervoort M."/>
            <person name="Kosik K.S."/>
            <person name="Manning G."/>
            <person name="Degnan B.M."/>
            <person name="Rokhsar D.S."/>
        </authorList>
    </citation>
    <scope>NUCLEOTIDE SEQUENCE [LARGE SCALE GENOMIC DNA]</scope>
</reference>